<comment type="caution">
    <text evidence="1">The sequence shown here is derived from an EMBL/GenBank/DDBJ whole genome shotgun (WGS) entry which is preliminary data.</text>
</comment>
<keyword evidence="2" id="KW-1185">Reference proteome</keyword>
<organism evidence="1 2">
    <name type="scientific">Campylobacter showae RM3277</name>
    <dbReference type="NCBI Taxonomy" id="553219"/>
    <lineage>
        <taxon>Bacteria</taxon>
        <taxon>Pseudomonadati</taxon>
        <taxon>Campylobacterota</taxon>
        <taxon>Epsilonproteobacteria</taxon>
        <taxon>Campylobacterales</taxon>
        <taxon>Campylobacteraceae</taxon>
        <taxon>Campylobacter</taxon>
    </lineage>
</organism>
<dbReference type="Proteomes" id="UP000003107">
    <property type="component" value="Unassembled WGS sequence"/>
</dbReference>
<dbReference type="STRING" id="553219.CAMSH0001_1077"/>
<proteinExistence type="predicted"/>
<evidence type="ECO:0000313" key="1">
    <source>
        <dbReference type="EMBL" id="EET78996.1"/>
    </source>
</evidence>
<dbReference type="AlphaFoldDB" id="C6RHW6"/>
<gene>
    <name evidence="1" type="ORF">CAMSH0001_1077</name>
</gene>
<accession>C6RHW6</accession>
<evidence type="ECO:0000313" key="2">
    <source>
        <dbReference type="Proteomes" id="UP000003107"/>
    </source>
</evidence>
<sequence>MNEKIKQLFRKIRRGDLNFATGVNEWVMTERKFKSTTHNEAKMPAILSF</sequence>
<dbReference type="EMBL" id="ACVQ01000028">
    <property type="protein sequence ID" value="EET78996.1"/>
    <property type="molecule type" value="Genomic_DNA"/>
</dbReference>
<name>C6RHW6_9BACT</name>
<protein>
    <submittedName>
        <fullName evidence="1">Uncharacterized protein</fullName>
    </submittedName>
</protein>
<reference evidence="1 2" key="1">
    <citation type="submission" date="2009-07" db="EMBL/GenBank/DDBJ databases">
        <authorList>
            <person name="Madupu R."/>
            <person name="Sebastian Y."/>
            <person name="Durkin A.S."/>
            <person name="Torralba M."/>
            <person name="Methe B."/>
            <person name="Sutton G.G."/>
            <person name="Strausberg R.L."/>
            <person name="Nelson K.E."/>
        </authorList>
    </citation>
    <scope>NUCLEOTIDE SEQUENCE [LARGE SCALE GENOMIC DNA]</scope>
    <source>
        <strain evidence="1 2">RM3277</strain>
    </source>
</reference>